<protein>
    <submittedName>
        <fullName evidence="5">Fe(3+) ABC transporter substrate-binding protein</fullName>
    </submittedName>
</protein>
<organism evidence="5 6">
    <name type="scientific">Reinekea thalattae</name>
    <dbReference type="NCBI Taxonomy" id="2593301"/>
    <lineage>
        <taxon>Bacteria</taxon>
        <taxon>Pseudomonadati</taxon>
        <taxon>Pseudomonadota</taxon>
        <taxon>Gammaproteobacteria</taxon>
        <taxon>Oceanospirillales</taxon>
        <taxon>Saccharospirillaceae</taxon>
        <taxon>Reinekea</taxon>
    </lineage>
</organism>
<keyword evidence="6" id="KW-1185">Reference proteome</keyword>
<dbReference type="SUPFAM" id="SSF53850">
    <property type="entry name" value="Periplasmic binding protein-like II"/>
    <property type="match status" value="1"/>
</dbReference>
<gene>
    <name evidence="5" type="ORF">FME95_03390</name>
</gene>
<comment type="caution">
    <text evidence="5">The sequence shown here is derived from an EMBL/GenBank/DDBJ whole genome shotgun (WGS) entry which is preliminary data.</text>
</comment>
<proteinExistence type="inferred from homology"/>
<dbReference type="PIRSF" id="PIRSF002825">
    <property type="entry name" value="CfbpA"/>
    <property type="match status" value="1"/>
</dbReference>
<dbReference type="InterPro" id="IPR026045">
    <property type="entry name" value="Ferric-bd"/>
</dbReference>
<dbReference type="OrthoDB" id="9769567at2"/>
<name>A0A5C8Z8G0_9GAMM</name>
<dbReference type="EMBL" id="VKAD01000001">
    <property type="protein sequence ID" value="TXR53619.1"/>
    <property type="molecule type" value="Genomic_DNA"/>
</dbReference>
<keyword evidence="2 4" id="KW-0732">Signal</keyword>
<evidence type="ECO:0000256" key="4">
    <source>
        <dbReference type="SAM" id="SignalP"/>
    </source>
</evidence>
<evidence type="ECO:0000313" key="6">
    <source>
        <dbReference type="Proteomes" id="UP000321764"/>
    </source>
</evidence>
<sequence>MRRHCMMVSKFFSLALITLLSIQLPAFAEEVNVYSSRKEALIKPLLDRFTEQTGIKVNLITGADDALISRLSLEGSKSPADLLVTADAGRLHRAKVAQLLQPLESDFITQRVPEHLIDVDQQWVGLTLRARPIFYAKDRVDPSLITSYSDLTDEQWSRRICVRSSDNIYNQSLMASMIASEGEANALAFAQGLVANFARPPAGADTDQLKAAAAGVCDIAIANTYYFGRLLISDKAIDQKIAQRLGVIWPNQDDRGTHVNVSGIALTKSAKNKAQAIRLIEFMLTDESQTWYSEVNSEYPVVQGIEASEALKSLGDFKADALNLSVLGVNNAAAVQLMDKAGWR</sequence>
<keyword evidence="3" id="KW-0408">Iron</keyword>
<dbReference type="GO" id="GO:0030288">
    <property type="term" value="C:outer membrane-bounded periplasmic space"/>
    <property type="evidence" value="ECO:0007669"/>
    <property type="project" value="TreeGrafter"/>
</dbReference>
<feature type="binding site" evidence="3">
    <location>
        <position position="225"/>
    </location>
    <ligand>
        <name>Fe cation</name>
        <dbReference type="ChEBI" id="CHEBI:24875"/>
    </ligand>
</feature>
<dbReference type="Proteomes" id="UP000321764">
    <property type="component" value="Unassembled WGS sequence"/>
</dbReference>
<dbReference type="Gene3D" id="3.40.190.10">
    <property type="entry name" value="Periplasmic binding protein-like II"/>
    <property type="match status" value="2"/>
</dbReference>
<dbReference type="PANTHER" id="PTHR30006">
    <property type="entry name" value="THIAMINE-BINDING PERIPLASMIC PROTEIN-RELATED"/>
    <property type="match status" value="1"/>
</dbReference>
<dbReference type="AlphaFoldDB" id="A0A5C8Z8G0"/>
<evidence type="ECO:0000256" key="3">
    <source>
        <dbReference type="PIRSR" id="PIRSR002825-1"/>
    </source>
</evidence>
<reference evidence="5 6" key="1">
    <citation type="submission" date="2019-07" db="EMBL/GenBank/DDBJ databases">
        <title>Reinekea sp. strain SSH23 genome sequencing and assembly.</title>
        <authorList>
            <person name="Kim I."/>
        </authorList>
    </citation>
    <scope>NUCLEOTIDE SEQUENCE [LARGE SCALE GENOMIC DNA]</scope>
    <source>
        <strain evidence="5 6">SSH23</strain>
    </source>
</reference>
<dbReference type="CDD" id="cd13542">
    <property type="entry name" value="PBP2_FutA1_ilke"/>
    <property type="match status" value="1"/>
</dbReference>
<keyword evidence="3" id="KW-0479">Metal-binding</keyword>
<comment type="similarity">
    <text evidence="1">Belongs to the bacterial solute-binding protein 1 family.</text>
</comment>
<feature type="chain" id="PRO_5022682365" evidence="4">
    <location>
        <begin position="29"/>
        <end position="344"/>
    </location>
</feature>
<evidence type="ECO:0000256" key="1">
    <source>
        <dbReference type="ARBA" id="ARBA00008520"/>
    </source>
</evidence>
<dbReference type="Pfam" id="PF13416">
    <property type="entry name" value="SBP_bac_8"/>
    <property type="match status" value="1"/>
</dbReference>
<feature type="binding site" evidence="3">
    <location>
        <position position="226"/>
    </location>
    <ligand>
        <name>Fe cation</name>
        <dbReference type="ChEBI" id="CHEBI:24875"/>
    </ligand>
</feature>
<accession>A0A5C8Z8G0</accession>
<dbReference type="GO" id="GO:0046872">
    <property type="term" value="F:metal ion binding"/>
    <property type="evidence" value="ECO:0007669"/>
    <property type="project" value="UniProtKB-KW"/>
</dbReference>
<evidence type="ECO:0000256" key="2">
    <source>
        <dbReference type="ARBA" id="ARBA00022729"/>
    </source>
</evidence>
<feature type="signal peptide" evidence="4">
    <location>
        <begin position="1"/>
        <end position="28"/>
    </location>
</feature>
<dbReference type="InterPro" id="IPR006059">
    <property type="entry name" value="SBP"/>
</dbReference>
<dbReference type="PANTHER" id="PTHR30006:SF15">
    <property type="entry name" value="IRON-UTILIZATION PERIPLASMIC PROTEIN"/>
    <property type="match status" value="1"/>
</dbReference>
<evidence type="ECO:0000313" key="5">
    <source>
        <dbReference type="EMBL" id="TXR53619.1"/>
    </source>
</evidence>